<name>A0A173LQ38_9ACTN</name>
<sequence length="318" mass="31076">MTSEVRVSSAVGTSLFGVDVRAVVLDSASVVASAGLAISEELTVADVEVEVEGEDLAEAPISMWPRSTTMQITQSVPNVHRVLDPCGAVSCVVGTDSTVVVAVGADVVAEDSDVAVVVSDSALDVVDVVDVVDAVSVFVVALGDSEDSVAGAAVSVARVGRVSPSGFETGGTAVSVRELVSTALGDSSASATRGEMTSSRASGSGDASGVIGGATASRPGSTGTGAAGALGGSIGTDGVPGDADERSPSPTLGLDSPEELSESLSLADVDESESELDVSVAEVSDDSDGSVVDDRPLGSLSPVDSAFSLVVAAGGTGS</sequence>
<dbReference type="EMBL" id="CP015961">
    <property type="protein sequence ID" value="ANI93814.1"/>
    <property type="molecule type" value="Genomic_DNA"/>
</dbReference>
<evidence type="ECO:0000313" key="3">
    <source>
        <dbReference type="Proteomes" id="UP000186104"/>
    </source>
</evidence>
<dbReference type="RefSeq" id="WP_067478439.1">
    <property type="nucleotide sequence ID" value="NZ_CP015961.1"/>
</dbReference>
<proteinExistence type="predicted"/>
<reference evidence="2 3" key="1">
    <citation type="submission" date="2016-06" db="EMBL/GenBank/DDBJ databases">
        <title>Complete genome sequence of a saline-alkali tolerant type strain Dietzia timorensis ID05-A0528T.</title>
        <authorList>
            <person name="Wu X."/>
        </authorList>
    </citation>
    <scope>NUCLEOTIDE SEQUENCE [LARGE SCALE GENOMIC DNA]</scope>
    <source>
        <strain evidence="2 3">ID05-A0528</strain>
    </source>
</reference>
<dbReference type="KEGG" id="dtm:BJL86_3055"/>
<keyword evidence="3" id="KW-1185">Reference proteome</keyword>
<feature type="compositionally biased region" description="Polar residues" evidence="1">
    <location>
        <begin position="186"/>
        <end position="197"/>
    </location>
</feature>
<gene>
    <name evidence="2" type="ORF">BJL86_3055</name>
</gene>
<feature type="region of interest" description="Disordered" evidence="1">
    <location>
        <begin position="186"/>
        <end position="297"/>
    </location>
</feature>
<evidence type="ECO:0000256" key="1">
    <source>
        <dbReference type="SAM" id="MobiDB-lite"/>
    </source>
</evidence>
<feature type="compositionally biased region" description="Low complexity" evidence="1">
    <location>
        <begin position="198"/>
        <end position="221"/>
    </location>
</feature>
<feature type="compositionally biased region" description="Gly residues" evidence="1">
    <location>
        <begin position="222"/>
        <end position="235"/>
    </location>
</feature>
<organism evidence="2 3">
    <name type="scientific">Dietzia timorensis</name>
    <dbReference type="NCBI Taxonomy" id="499555"/>
    <lineage>
        <taxon>Bacteria</taxon>
        <taxon>Bacillati</taxon>
        <taxon>Actinomycetota</taxon>
        <taxon>Actinomycetes</taxon>
        <taxon>Mycobacteriales</taxon>
        <taxon>Dietziaceae</taxon>
        <taxon>Dietzia</taxon>
    </lineage>
</organism>
<accession>A0A173LQ38</accession>
<protein>
    <submittedName>
        <fullName evidence="2">Uncharacterized protein</fullName>
    </submittedName>
</protein>
<dbReference type="Proteomes" id="UP000186104">
    <property type="component" value="Chromosome"/>
</dbReference>
<evidence type="ECO:0000313" key="2">
    <source>
        <dbReference type="EMBL" id="ANI93814.1"/>
    </source>
</evidence>
<dbReference type="AlphaFoldDB" id="A0A173LQ38"/>